<evidence type="ECO:0000313" key="2">
    <source>
        <dbReference type="Proteomes" id="UP000202923"/>
    </source>
</evidence>
<dbReference type="KEGG" id="vg:29062083"/>
<sequence length="164" mass="18874">MRLVIDLVDTESQSVVKELSEAWEKTVVQAIEDELENRGIELPEGASFVAEATMMLAPYHRALTMLVNKVVVIDVGFSLTVAVCPTDITERVNELLEECNVDGEFPSPFRMTIGEADFNTREFFEIGRCRKLTRYLEQLLHEFIMRCYRTTAARSEQLIIYFNR</sequence>
<gene>
    <name evidence="1" type="ORF">KWAN_239</name>
</gene>
<proteinExistence type="predicted"/>
<dbReference type="GeneID" id="29062083"/>
<reference evidence="1 2" key="1">
    <citation type="submission" date="2016-06" db="EMBL/GenBank/DDBJ databases">
        <authorList>
            <person name="Kjaerup R.B."/>
            <person name="Dalgaard T.S."/>
            <person name="Juul-Madsen H.R."/>
        </authorList>
    </citation>
    <scope>NUCLEOTIDE SEQUENCE [LARGE SCALE GENOMIC DNA]</scope>
</reference>
<dbReference type="Proteomes" id="UP000202923">
    <property type="component" value="Genome"/>
</dbReference>
<name>A0A1B2IE96_9CAUD</name>
<dbReference type="RefSeq" id="YP_009278844.1">
    <property type="nucleotide sequence ID" value="NC_031010.1"/>
</dbReference>
<dbReference type="EMBL" id="KX397369">
    <property type="protein sequence ID" value="ANZ49591.1"/>
    <property type="molecule type" value="Genomic_DNA"/>
</dbReference>
<organism evidence="1 2">
    <name type="scientific">Erwinia phage vB_EamM_Kwan</name>
    <dbReference type="NCBI Taxonomy" id="1883374"/>
    <lineage>
        <taxon>Viruses</taxon>
        <taxon>Duplodnaviria</taxon>
        <taxon>Heunggongvirae</taxon>
        <taxon>Uroviricota</taxon>
        <taxon>Caudoviricetes</taxon>
        <taxon>Chimalliviridae</taxon>
        <taxon>Wellingtonvirus</taxon>
        <taxon>Wellingtonvirus wellington</taxon>
    </lineage>
</organism>
<protein>
    <submittedName>
        <fullName evidence="1">Uncharacterized protein</fullName>
    </submittedName>
</protein>
<accession>A0A1B2IE96</accession>
<evidence type="ECO:0000313" key="1">
    <source>
        <dbReference type="EMBL" id="ANZ49591.1"/>
    </source>
</evidence>